<dbReference type="Proteomes" id="UP000789396">
    <property type="component" value="Unassembled WGS sequence"/>
</dbReference>
<protein>
    <submittedName>
        <fullName evidence="1">61_t:CDS:1</fullName>
    </submittedName>
</protein>
<comment type="caution">
    <text evidence="1">The sequence shown here is derived from an EMBL/GenBank/DDBJ whole genome shotgun (WGS) entry which is preliminary data.</text>
</comment>
<accession>A0A9N9PDE8</accession>
<name>A0A9N9PDE8_9GLOM</name>
<gene>
    <name evidence="1" type="ORF">RFULGI_LOCUS18252</name>
</gene>
<organism evidence="1 2">
    <name type="scientific">Racocetra fulgida</name>
    <dbReference type="NCBI Taxonomy" id="60492"/>
    <lineage>
        <taxon>Eukaryota</taxon>
        <taxon>Fungi</taxon>
        <taxon>Fungi incertae sedis</taxon>
        <taxon>Mucoromycota</taxon>
        <taxon>Glomeromycotina</taxon>
        <taxon>Glomeromycetes</taxon>
        <taxon>Diversisporales</taxon>
        <taxon>Gigasporaceae</taxon>
        <taxon>Racocetra</taxon>
    </lineage>
</organism>
<dbReference type="OrthoDB" id="2434162at2759"/>
<reference evidence="1" key="1">
    <citation type="submission" date="2021-06" db="EMBL/GenBank/DDBJ databases">
        <authorList>
            <person name="Kallberg Y."/>
            <person name="Tangrot J."/>
            <person name="Rosling A."/>
        </authorList>
    </citation>
    <scope>NUCLEOTIDE SEQUENCE</scope>
    <source>
        <strain evidence="1">IN212</strain>
    </source>
</reference>
<evidence type="ECO:0000313" key="2">
    <source>
        <dbReference type="Proteomes" id="UP000789396"/>
    </source>
</evidence>
<keyword evidence="2" id="KW-1185">Reference proteome</keyword>
<proteinExistence type="predicted"/>
<dbReference type="EMBL" id="CAJVPZ010078478">
    <property type="protein sequence ID" value="CAG8806223.1"/>
    <property type="molecule type" value="Genomic_DNA"/>
</dbReference>
<feature type="non-terminal residue" evidence="1">
    <location>
        <position position="52"/>
    </location>
</feature>
<sequence length="52" mass="5866">VLANVLNKIITTPTLLSTKAFQVLIKDFDSEIDDYKDLQNNISKDNNNISVQ</sequence>
<feature type="non-terminal residue" evidence="1">
    <location>
        <position position="1"/>
    </location>
</feature>
<evidence type="ECO:0000313" key="1">
    <source>
        <dbReference type="EMBL" id="CAG8806223.1"/>
    </source>
</evidence>
<dbReference type="AlphaFoldDB" id="A0A9N9PDE8"/>